<evidence type="ECO:0000313" key="4">
    <source>
        <dbReference type="Proteomes" id="UP001500635"/>
    </source>
</evidence>
<evidence type="ECO:0000313" key="3">
    <source>
        <dbReference type="EMBL" id="GAA4385070.1"/>
    </source>
</evidence>
<protein>
    <submittedName>
        <fullName evidence="3">Iron-siderophore ABC transporter substrate-binding protein</fullName>
    </submittedName>
</protein>
<proteinExistence type="predicted"/>
<dbReference type="InterPro" id="IPR051313">
    <property type="entry name" value="Bact_iron-sidero_bind"/>
</dbReference>
<gene>
    <name evidence="3" type="ORF">GCM10023147_06440</name>
</gene>
<keyword evidence="4" id="KW-1185">Reference proteome</keyword>
<dbReference type="PANTHER" id="PTHR30532:SF25">
    <property type="entry name" value="IRON(III) DICITRATE-BINDING PERIPLASMIC PROTEIN"/>
    <property type="match status" value="1"/>
</dbReference>
<reference evidence="4" key="1">
    <citation type="journal article" date="2019" name="Int. J. Syst. Evol. Microbiol.">
        <title>The Global Catalogue of Microorganisms (GCM) 10K type strain sequencing project: providing services to taxonomists for standard genome sequencing and annotation.</title>
        <authorList>
            <consortium name="The Broad Institute Genomics Platform"/>
            <consortium name="The Broad Institute Genome Sequencing Center for Infectious Disease"/>
            <person name="Wu L."/>
            <person name="Ma J."/>
        </authorList>
    </citation>
    <scope>NUCLEOTIDE SEQUENCE [LARGE SCALE GENOMIC DNA]</scope>
    <source>
        <strain evidence="4">JCM 17688</strain>
    </source>
</reference>
<accession>A0ABP8J4U8</accession>
<name>A0ABP8J4U8_9ACTN</name>
<organism evidence="3 4">
    <name type="scientific">Tsukamurella soli</name>
    <dbReference type="NCBI Taxonomy" id="644556"/>
    <lineage>
        <taxon>Bacteria</taxon>
        <taxon>Bacillati</taxon>
        <taxon>Actinomycetota</taxon>
        <taxon>Actinomycetes</taxon>
        <taxon>Mycobacteriales</taxon>
        <taxon>Tsukamurellaceae</taxon>
        <taxon>Tsukamurella</taxon>
    </lineage>
</organism>
<keyword evidence="1" id="KW-0813">Transport</keyword>
<dbReference type="Proteomes" id="UP001500635">
    <property type="component" value="Unassembled WGS sequence"/>
</dbReference>
<evidence type="ECO:0000256" key="1">
    <source>
        <dbReference type="ARBA" id="ARBA00022448"/>
    </source>
</evidence>
<dbReference type="EMBL" id="BAABFR010000006">
    <property type="protein sequence ID" value="GAA4385070.1"/>
    <property type="molecule type" value="Genomic_DNA"/>
</dbReference>
<evidence type="ECO:0000256" key="2">
    <source>
        <dbReference type="ARBA" id="ARBA00022729"/>
    </source>
</evidence>
<keyword evidence="2" id="KW-0732">Signal</keyword>
<dbReference type="PANTHER" id="PTHR30532">
    <property type="entry name" value="IRON III DICITRATE-BINDING PERIPLASMIC PROTEIN"/>
    <property type="match status" value="1"/>
</dbReference>
<dbReference type="RefSeq" id="WP_344990743.1">
    <property type="nucleotide sequence ID" value="NZ_BAABFR010000006.1"/>
</dbReference>
<dbReference type="Gene3D" id="3.40.50.1980">
    <property type="entry name" value="Nitrogenase molybdenum iron protein domain"/>
    <property type="match status" value="2"/>
</dbReference>
<dbReference type="SUPFAM" id="SSF53807">
    <property type="entry name" value="Helical backbone' metal receptor"/>
    <property type="match status" value="1"/>
</dbReference>
<sequence length="321" mass="32653">MGSHTEAARGRLWTATAALATAATVAATVTACGGDAPIERPMSSVVTTTTRIASADIIGLDRDPDAACAAPTHSTAAPARIIVADPDLLDALCALGLQERVVAVAGASPSYLGSKLAAVPQTTGPARPTDLVLGTAGSRAWNTRLGHATVVASPTADWRVSLTAVADAVHLPAQGRAVLTSYDQSVTSTATSIDAAHNTVSLVRFDADSKAYAEGTAPLCAHVLADLGVLRPAAQNTPTPVRLAGDDFSAADGDLIYASYEGTAGQAYGAAVMESKPWLDLRAVSAKRQLLVDDSVWYSAGGPIAAGDVLHDVSESIRSSS</sequence>
<comment type="caution">
    <text evidence="3">The sequence shown here is derived from an EMBL/GenBank/DDBJ whole genome shotgun (WGS) entry which is preliminary data.</text>
</comment>